<feature type="transmembrane region" description="Helical" evidence="6">
    <location>
        <begin position="52"/>
        <end position="73"/>
    </location>
</feature>
<evidence type="ECO:0000313" key="7">
    <source>
        <dbReference type="EMBL" id="EXX60847.1"/>
    </source>
</evidence>
<dbReference type="HOGENOM" id="CLU_051062_1_0_1"/>
<gene>
    <name evidence="7" type="ORF">RirG_176160</name>
</gene>
<feature type="transmembrane region" description="Helical" evidence="6">
    <location>
        <begin position="169"/>
        <end position="189"/>
    </location>
</feature>
<dbReference type="InterPro" id="IPR047622">
    <property type="entry name" value="GPR1_FUN34_YAAH"/>
</dbReference>
<dbReference type="OrthoDB" id="3648309at2759"/>
<evidence type="ECO:0000256" key="5">
    <source>
        <dbReference type="ARBA" id="ARBA00023136"/>
    </source>
</evidence>
<dbReference type="NCBIfam" id="NF038013">
    <property type="entry name" value="AceTr_1"/>
    <property type="match status" value="1"/>
</dbReference>
<evidence type="ECO:0000256" key="3">
    <source>
        <dbReference type="ARBA" id="ARBA00022692"/>
    </source>
</evidence>
<name>A0A015IUA4_RHIIW</name>
<protein>
    <submittedName>
        <fullName evidence="7">Ato2p</fullName>
    </submittedName>
</protein>
<reference evidence="7 8" key="1">
    <citation type="submission" date="2014-02" db="EMBL/GenBank/DDBJ databases">
        <title>Single nucleus genome sequencing reveals high similarity among nuclei of an endomycorrhizal fungus.</title>
        <authorList>
            <person name="Lin K."/>
            <person name="Geurts R."/>
            <person name="Zhang Z."/>
            <person name="Limpens E."/>
            <person name="Saunders D.G."/>
            <person name="Mu D."/>
            <person name="Pang E."/>
            <person name="Cao H."/>
            <person name="Cha H."/>
            <person name="Lin T."/>
            <person name="Zhou Q."/>
            <person name="Shang Y."/>
            <person name="Li Y."/>
            <person name="Ivanov S."/>
            <person name="Sharma T."/>
            <person name="Velzen R.V."/>
            <person name="Ruijter N.D."/>
            <person name="Aanen D.K."/>
            <person name="Win J."/>
            <person name="Kamoun S."/>
            <person name="Bisseling T."/>
            <person name="Huang S."/>
        </authorList>
    </citation>
    <scope>NUCLEOTIDE SEQUENCE [LARGE SCALE GENOMIC DNA]</scope>
    <source>
        <strain evidence="8">DAOM197198w</strain>
    </source>
</reference>
<dbReference type="SMR" id="A0A015IUA4"/>
<dbReference type="EMBL" id="JEMT01025837">
    <property type="protein sequence ID" value="EXX60847.1"/>
    <property type="molecule type" value="Genomic_DNA"/>
</dbReference>
<dbReference type="OMA" id="WIEGPEP"/>
<proteinExistence type="inferred from homology"/>
<accession>A0A015IUA4</accession>
<dbReference type="Pfam" id="PF01184">
    <property type="entry name" value="Gpr1_Fun34_YaaH"/>
    <property type="match status" value="1"/>
</dbReference>
<evidence type="ECO:0000313" key="8">
    <source>
        <dbReference type="Proteomes" id="UP000022910"/>
    </source>
</evidence>
<evidence type="ECO:0000256" key="4">
    <source>
        <dbReference type="ARBA" id="ARBA00022989"/>
    </source>
</evidence>
<keyword evidence="3 6" id="KW-0812">Transmembrane</keyword>
<dbReference type="Proteomes" id="UP000022910">
    <property type="component" value="Unassembled WGS sequence"/>
</dbReference>
<evidence type="ECO:0000256" key="2">
    <source>
        <dbReference type="ARBA" id="ARBA00005587"/>
    </source>
</evidence>
<feature type="transmembrane region" description="Helical" evidence="6">
    <location>
        <begin position="138"/>
        <end position="157"/>
    </location>
</feature>
<dbReference type="PROSITE" id="PS01114">
    <property type="entry name" value="GPR1_FUN34_YAAH"/>
    <property type="match status" value="1"/>
</dbReference>
<dbReference type="InterPro" id="IPR000791">
    <property type="entry name" value="Gpr1/Fun34/SatP-like"/>
</dbReference>
<organism evidence="7 8">
    <name type="scientific">Rhizophagus irregularis (strain DAOM 197198w)</name>
    <name type="common">Glomus intraradices</name>
    <dbReference type="NCBI Taxonomy" id="1432141"/>
    <lineage>
        <taxon>Eukaryota</taxon>
        <taxon>Fungi</taxon>
        <taxon>Fungi incertae sedis</taxon>
        <taxon>Mucoromycota</taxon>
        <taxon>Glomeromycotina</taxon>
        <taxon>Glomeromycetes</taxon>
        <taxon>Glomerales</taxon>
        <taxon>Glomeraceae</taxon>
        <taxon>Rhizophagus</taxon>
    </lineage>
</organism>
<comment type="caution">
    <text evidence="7">The sequence shown here is derived from an EMBL/GenBank/DDBJ whole genome shotgun (WGS) entry which is preliminary data.</text>
</comment>
<keyword evidence="5 6" id="KW-0472">Membrane</keyword>
<dbReference type="InterPro" id="IPR051633">
    <property type="entry name" value="AceTr"/>
</dbReference>
<keyword evidence="4 6" id="KW-1133">Transmembrane helix</keyword>
<dbReference type="AlphaFoldDB" id="A0A015IUA4"/>
<dbReference type="GO" id="GO:0005886">
    <property type="term" value="C:plasma membrane"/>
    <property type="evidence" value="ECO:0007669"/>
    <property type="project" value="TreeGrafter"/>
</dbReference>
<feature type="transmembrane region" description="Helical" evidence="6">
    <location>
        <begin position="112"/>
        <end position="132"/>
    </location>
</feature>
<evidence type="ECO:0000256" key="6">
    <source>
        <dbReference type="SAM" id="Phobius"/>
    </source>
</evidence>
<keyword evidence="8" id="KW-1185">Reference proteome</keyword>
<comment type="subcellular location">
    <subcellularLocation>
        <location evidence="1">Membrane</location>
        <topology evidence="1">Multi-pass membrane protein</topology>
    </subcellularLocation>
</comment>
<dbReference type="PANTHER" id="PTHR31123:SF1">
    <property type="entry name" value="ACCUMULATION OF DYADS PROTEIN 2-RELATED"/>
    <property type="match status" value="1"/>
</dbReference>
<sequence length="213" mass="22746">MSSLEDGKIGEQKYTPPKIANPAPLGLCGFALTTFVLSIHNAGSPNVQSADIVTGLAFFYGGLAQLLAGMWEFKTGNTFGATAFSSYGAFWLSFGAILTIKPAGPVDPIASAHAVGIFLLGWTIFTFILFLATFRSSVGIMSLFFFLTMTFLLLTLGKFFQLDQTPVNGITKAGGVFGVITALIAWYNALAGLLTPETSYFTLPTISLNRKNN</sequence>
<dbReference type="PANTHER" id="PTHR31123">
    <property type="entry name" value="ACCUMULATION OF DYADS PROTEIN 2-RELATED"/>
    <property type="match status" value="1"/>
</dbReference>
<evidence type="ECO:0000256" key="1">
    <source>
        <dbReference type="ARBA" id="ARBA00004141"/>
    </source>
</evidence>
<feature type="transmembrane region" description="Helical" evidence="6">
    <location>
        <begin position="20"/>
        <end position="40"/>
    </location>
</feature>
<comment type="similarity">
    <text evidence="2">Belongs to the acetate uptake transporter (AceTr) (TC 2.A.96) family.</text>
</comment>
<dbReference type="GO" id="GO:0015123">
    <property type="term" value="F:acetate transmembrane transporter activity"/>
    <property type="evidence" value="ECO:0007669"/>
    <property type="project" value="TreeGrafter"/>
</dbReference>
<dbReference type="STRING" id="1432141.A0A015IUA4"/>
<feature type="transmembrane region" description="Helical" evidence="6">
    <location>
        <begin position="79"/>
        <end position="100"/>
    </location>
</feature>